<evidence type="ECO:0000313" key="7">
    <source>
        <dbReference type="EMBL" id="GAE55027.1"/>
    </source>
</evidence>
<dbReference type="GO" id="GO:0004553">
    <property type="term" value="F:hydrolase activity, hydrolyzing O-glycosyl compounds"/>
    <property type="evidence" value="ECO:0007669"/>
    <property type="project" value="InterPro"/>
</dbReference>
<dbReference type="Pfam" id="PF00703">
    <property type="entry name" value="Glyco_hydro_2"/>
    <property type="match status" value="1"/>
</dbReference>
<dbReference type="GO" id="GO:0005975">
    <property type="term" value="P:carbohydrate metabolic process"/>
    <property type="evidence" value="ECO:0007669"/>
    <property type="project" value="InterPro"/>
</dbReference>
<feature type="domain" description="Glycosyl hydrolases family 2 sugar binding" evidence="6">
    <location>
        <begin position="112"/>
        <end position="203"/>
    </location>
</feature>
<gene>
    <name evidence="7" type="ORF">XPR_1662</name>
</gene>
<evidence type="ECO:0008006" key="9">
    <source>
        <dbReference type="Google" id="ProtNLM"/>
    </source>
</evidence>
<dbReference type="SUPFAM" id="SSF49785">
    <property type="entry name" value="Galactose-binding domain-like"/>
    <property type="match status" value="1"/>
</dbReference>
<dbReference type="InterPro" id="IPR006104">
    <property type="entry name" value="Glyco_hydro_2_N"/>
</dbReference>
<accession>W4SF80</accession>
<dbReference type="InterPro" id="IPR013783">
    <property type="entry name" value="Ig-like_fold"/>
</dbReference>
<evidence type="ECO:0000259" key="6">
    <source>
        <dbReference type="Pfam" id="PF02837"/>
    </source>
</evidence>
<feature type="region of interest" description="Disordered" evidence="4">
    <location>
        <begin position="14"/>
        <end position="34"/>
    </location>
</feature>
<evidence type="ECO:0000256" key="2">
    <source>
        <dbReference type="ARBA" id="ARBA00022801"/>
    </source>
</evidence>
<sequence>MPALLPGAASVVATRAGDGGKRGPAPPPAGTDDAGQWLDLDEGWRFHAGDLPFPRLLAQDETYDNAKAGRAWGAAAPDYDDTGWRQLQLPHDFVVEQTVRADANIAQGYRPRGIAWYRRTLRLDESARGQAVELRLDGIASHATVWVNGMPMARSWSGYNGLVIDLTPVARYGNALNSIAIRVDAEAMDGWWYEGGGIYRHTWLVLRAPLHIAGDGLAAVPREGPGDLWQLPVQLDLANSGEQPAEAWVDVALRDPNGAVVASGETQLRVAAFGTAQAAISMSVPQPQRWSVDTPVLYRVQASVRGADGRSDRAECEIGFRSLRFDADHGFFLNGRPLKIKGVCLHQDHAASVWRCPMPCMRSACSA</sequence>
<evidence type="ECO:0000256" key="3">
    <source>
        <dbReference type="ARBA" id="ARBA00023295"/>
    </source>
</evidence>
<dbReference type="SUPFAM" id="SSF49303">
    <property type="entry name" value="beta-Galactosidase/glucuronidase domain"/>
    <property type="match status" value="1"/>
</dbReference>
<comment type="similarity">
    <text evidence="1">Belongs to the glycosyl hydrolase 2 family.</text>
</comment>
<keyword evidence="3" id="KW-0326">Glycosidase</keyword>
<proteinExistence type="inferred from homology"/>
<evidence type="ECO:0000259" key="5">
    <source>
        <dbReference type="Pfam" id="PF00703"/>
    </source>
</evidence>
<dbReference type="InterPro" id="IPR008979">
    <property type="entry name" value="Galactose-bd-like_sf"/>
</dbReference>
<reference evidence="7 8" key="1">
    <citation type="submission" date="2014-01" db="EMBL/GenBank/DDBJ databases">
        <title>Genome sequence and analysis of Xanthomonas arboricola pv. pruni.</title>
        <authorList>
            <person name="Fujikawa T."/>
            <person name="Nakazono-Nagaoka E."/>
        </authorList>
    </citation>
    <scope>NUCLEOTIDE SEQUENCE [LARGE SCALE GENOMIC DNA]</scope>
    <source>
        <strain evidence="8">MAFF 301420</strain>
    </source>
</reference>
<dbReference type="Gene3D" id="2.60.120.260">
    <property type="entry name" value="Galactose-binding domain-like"/>
    <property type="match status" value="1"/>
</dbReference>
<evidence type="ECO:0000256" key="1">
    <source>
        <dbReference type="ARBA" id="ARBA00007401"/>
    </source>
</evidence>
<dbReference type="Gene3D" id="2.60.40.10">
    <property type="entry name" value="Immunoglobulins"/>
    <property type="match status" value="1"/>
</dbReference>
<comment type="caution">
    <text evidence="7">The sequence shown here is derived from an EMBL/GenBank/DDBJ whole genome shotgun (WGS) entry which is preliminary data.</text>
</comment>
<dbReference type="Pfam" id="PF02837">
    <property type="entry name" value="Glyco_hydro_2_N"/>
    <property type="match status" value="1"/>
</dbReference>
<dbReference type="PANTHER" id="PTHR42732">
    <property type="entry name" value="BETA-GALACTOSIDASE"/>
    <property type="match status" value="1"/>
</dbReference>
<keyword evidence="2" id="KW-0378">Hydrolase</keyword>
<evidence type="ECO:0000313" key="8">
    <source>
        <dbReference type="Proteomes" id="UP000019084"/>
    </source>
</evidence>
<name>W4SF80_9XANT</name>
<dbReference type="InterPro" id="IPR051913">
    <property type="entry name" value="GH2_Domain-Containing"/>
</dbReference>
<dbReference type="PANTHER" id="PTHR42732:SF1">
    <property type="entry name" value="BETA-MANNOSIDASE"/>
    <property type="match status" value="1"/>
</dbReference>
<dbReference type="Gene3D" id="3.20.20.80">
    <property type="entry name" value="Glycosidases"/>
    <property type="match status" value="1"/>
</dbReference>
<feature type="domain" description="Glycoside hydrolase family 2 immunoglobulin-like beta-sandwich" evidence="5">
    <location>
        <begin position="230"/>
        <end position="321"/>
    </location>
</feature>
<protein>
    <recommendedName>
        <fullName evidence="9">Beta-galactosidase</fullName>
    </recommendedName>
</protein>
<dbReference type="Proteomes" id="UP000019084">
    <property type="component" value="Unassembled WGS sequence"/>
</dbReference>
<dbReference type="AlphaFoldDB" id="W4SF80"/>
<dbReference type="EMBL" id="BAVC01000118">
    <property type="protein sequence ID" value="GAE55027.1"/>
    <property type="molecule type" value="Genomic_DNA"/>
</dbReference>
<dbReference type="InterPro" id="IPR017853">
    <property type="entry name" value="GH"/>
</dbReference>
<evidence type="ECO:0000256" key="4">
    <source>
        <dbReference type="SAM" id="MobiDB-lite"/>
    </source>
</evidence>
<dbReference type="InterPro" id="IPR006102">
    <property type="entry name" value="Ig-like_GH2"/>
</dbReference>
<organism evidence="7 8">
    <name type="scientific">Xanthomonas arboricola pv. pruni MAFF 301420</name>
    <dbReference type="NCBI Taxonomy" id="1418095"/>
    <lineage>
        <taxon>Bacteria</taxon>
        <taxon>Pseudomonadati</taxon>
        <taxon>Pseudomonadota</taxon>
        <taxon>Gammaproteobacteria</taxon>
        <taxon>Lysobacterales</taxon>
        <taxon>Lysobacteraceae</taxon>
        <taxon>Xanthomonas</taxon>
    </lineage>
</organism>
<dbReference type="InterPro" id="IPR036156">
    <property type="entry name" value="Beta-gal/glucu_dom_sf"/>
</dbReference>
<dbReference type="SUPFAM" id="SSF51445">
    <property type="entry name" value="(Trans)glycosidases"/>
    <property type="match status" value="1"/>
</dbReference>